<name>A0A170ZRR3_9BACT</name>
<sequence>MTYSNLFKSNTKIQFLVLILLGFIGFTSAFAKEFQTDLNGFRLKQFRTVPKNELKNLLQKDKFEDGFEYEMYAIKPDTSVYMTFEYDKADLNVIWSIQVTGRAKGYDCKFKGLTLGMSKDEVEHTLGQPSSKVDAGEYGTRWEYEGTNYSVEINSQNQLSSIKIMNISDKFFPRVDATMIPSFEQFSAVIRSGDRKKIINLLDPDIEIYEKNETYSFERAIDSEIDSDASGVFRRIETIKARLELVNPTDSTQYEENIRIMEGRTPMHVAKIKTAKNYTEIVFNWTFGKYRIWEIKLD</sequence>
<protein>
    <submittedName>
        <fullName evidence="1">Uncharacterized protein</fullName>
    </submittedName>
</protein>
<proteinExistence type="predicted"/>
<keyword evidence="2" id="KW-1185">Reference proteome</keyword>
<dbReference type="AlphaFoldDB" id="A0A170ZRR3"/>
<accession>A0A170ZRR3</accession>
<comment type="caution">
    <text evidence="1">The sequence shown here is derived from an EMBL/GenBank/DDBJ whole genome shotgun (WGS) entry which is preliminary data.</text>
</comment>
<evidence type="ECO:0000313" key="1">
    <source>
        <dbReference type="EMBL" id="GAT62946.1"/>
    </source>
</evidence>
<dbReference type="OrthoDB" id="127573at2"/>
<dbReference type="Proteomes" id="UP000076586">
    <property type="component" value="Unassembled WGS sequence"/>
</dbReference>
<gene>
    <name evidence="1" type="ORF">PJIAN_3258</name>
</gene>
<dbReference type="RefSeq" id="WP_068703708.1">
    <property type="nucleotide sequence ID" value="NZ_BDCR01000003.1"/>
</dbReference>
<organism evidence="1 2">
    <name type="scientific">Paludibacter jiangxiensis</name>
    <dbReference type="NCBI Taxonomy" id="681398"/>
    <lineage>
        <taxon>Bacteria</taxon>
        <taxon>Pseudomonadati</taxon>
        <taxon>Bacteroidota</taxon>
        <taxon>Bacteroidia</taxon>
        <taxon>Bacteroidales</taxon>
        <taxon>Paludibacteraceae</taxon>
        <taxon>Paludibacter</taxon>
    </lineage>
</organism>
<reference evidence="2" key="2">
    <citation type="journal article" date="2017" name="Genome Announc.">
        <title>Draft genome sequence of Paludibacter jiangxiensis NM7(T), a propionate-producing fermentative bacterium.</title>
        <authorList>
            <person name="Qiu Y.-L."/>
            <person name="Tourlousse D.M."/>
            <person name="Matsuura N."/>
            <person name="Ohashi A."/>
            <person name="Sekiguchi Y."/>
        </authorList>
    </citation>
    <scope>NUCLEOTIDE SEQUENCE [LARGE SCALE GENOMIC DNA]</scope>
    <source>
        <strain evidence="2">NM7</strain>
    </source>
</reference>
<dbReference type="STRING" id="681398.PJIAN_3258"/>
<reference evidence="2" key="1">
    <citation type="submission" date="2016-04" db="EMBL/GenBank/DDBJ databases">
        <title>Draft genome sequence of Paludibacter jiangxiensis strain NM7.</title>
        <authorList>
            <person name="Qiu Y."/>
            <person name="Matsuura N."/>
            <person name="Ohashi A."/>
            <person name="Tourlousse M.D."/>
            <person name="Sekiguchi Y."/>
        </authorList>
    </citation>
    <scope>NUCLEOTIDE SEQUENCE [LARGE SCALE GENOMIC DNA]</scope>
    <source>
        <strain evidence="2">NM7</strain>
    </source>
</reference>
<dbReference type="EMBL" id="BDCR01000003">
    <property type="protein sequence ID" value="GAT62946.1"/>
    <property type="molecule type" value="Genomic_DNA"/>
</dbReference>
<evidence type="ECO:0000313" key="2">
    <source>
        <dbReference type="Proteomes" id="UP000076586"/>
    </source>
</evidence>